<dbReference type="PANTHER" id="PTHR22959:SF0">
    <property type="entry name" value="PARTNER OF Y14 AND MAGO"/>
    <property type="match status" value="1"/>
</dbReference>
<dbReference type="GO" id="GO:1903259">
    <property type="term" value="P:exon-exon junction complex disassembly"/>
    <property type="evidence" value="ECO:0007669"/>
    <property type="project" value="InterPro"/>
</dbReference>
<reference evidence="5" key="2">
    <citation type="submission" date="2025-08" db="UniProtKB">
        <authorList>
            <consortium name="Ensembl"/>
        </authorList>
    </citation>
    <scope>IDENTIFICATION</scope>
</reference>
<comment type="similarity">
    <text evidence="1">Belongs to the pym family.</text>
</comment>
<feature type="domain" description="WIBG Mago-binding" evidence="4">
    <location>
        <begin position="107"/>
        <end position="133"/>
    </location>
</feature>
<feature type="region of interest" description="Disordered" evidence="3">
    <location>
        <begin position="219"/>
        <end position="246"/>
    </location>
</feature>
<evidence type="ECO:0000313" key="6">
    <source>
        <dbReference type="Proteomes" id="UP000694402"/>
    </source>
</evidence>
<accession>A0AAZ3NT01</accession>
<dbReference type="AlphaFoldDB" id="A0AAZ3NT01"/>
<name>A0AAZ3NT01_ONCTS</name>
<evidence type="ECO:0000313" key="5">
    <source>
        <dbReference type="Ensembl" id="ENSOTSP00005107530.1"/>
    </source>
</evidence>
<dbReference type="Ensembl" id="ENSOTST00005172448.1">
    <property type="protein sequence ID" value="ENSOTSP00005107530.1"/>
    <property type="gene ID" value="ENSOTSG00005025009.2"/>
</dbReference>
<dbReference type="Pfam" id="PF09282">
    <property type="entry name" value="Mago-bind"/>
    <property type="match status" value="1"/>
</dbReference>
<evidence type="ECO:0000259" key="4">
    <source>
        <dbReference type="SMART" id="SM01273"/>
    </source>
</evidence>
<dbReference type="SUPFAM" id="SSF101931">
    <property type="entry name" value="Pym (Within the bgcn gene intron protein, WIBG), N-terminal domain"/>
    <property type="match status" value="1"/>
</dbReference>
<keyword evidence="6" id="KW-1185">Reference proteome</keyword>
<protein>
    <recommendedName>
        <fullName evidence="4">WIBG Mago-binding domain-containing protein</fullName>
    </recommendedName>
</protein>
<comment type="subunit">
    <text evidence="2">Interacts (via N-terminus) with magoh and rbm8a; the interaction is direct. Associates (eIF2A-like region) with the 40S ribosomal subunit and the 48S preinitiation complex.</text>
</comment>
<dbReference type="GeneTree" id="ENSGT00730000111107"/>
<evidence type="ECO:0000256" key="1">
    <source>
        <dbReference type="ARBA" id="ARBA00009394"/>
    </source>
</evidence>
<feature type="compositionally biased region" description="Basic residues" evidence="3">
    <location>
        <begin position="187"/>
        <end position="200"/>
    </location>
</feature>
<feature type="region of interest" description="Disordered" evidence="3">
    <location>
        <begin position="154"/>
        <end position="207"/>
    </location>
</feature>
<dbReference type="InterPro" id="IPR039333">
    <property type="entry name" value="PYM1"/>
</dbReference>
<dbReference type="GO" id="GO:0003723">
    <property type="term" value="F:RNA binding"/>
    <property type="evidence" value="ECO:0007669"/>
    <property type="project" value="TreeGrafter"/>
</dbReference>
<dbReference type="SMART" id="SM01273">
    <property type="entry name" value="Mago-bind"/>
    <property type="match status" value="1"/>
</dbReference>
<evidence type="ECO:0000256" key="2">
    <source>
        <dbReference type="ARBA" id="ARBA00025900"/>
    </source>
</evidence>
<proteinExistence type="inferred from homology"/>
<sequence length="302" mass="32690">MAQMATPYVEDESGNHAQNEQYGWWHCHAGGTCQDEPAGRVPHEGGGCLPCNVEIACNDNKLSPMMPCDTAPDHDGPSTSKSIPLQSTGLGVMLIPSTINANPTINPGKYIAATQRPDGTWRKPRKVKDGYTPQEEVPVYENKFVKFFKGKPDLPPGMSPGDEAQARQQQQGIPGIAESETAGLSKTAKRNMKRKEKRKLQGPDSNVEALINAVENVAIAEGGDSEMPTSNPAEATNDHSGAAAEKAKKIKNLKKKLRQVEELQQKLDSGEIKQATKEQLDKLGRAKAIQDGLLQLEEDSGD</sequence>
<dbReference type="PANTHER" id="PTHR22959">
    <property type="entry name" value="PYM PROTEIN"/>
    <property type="match status" value="1"/>
</dbReference>
<gene>
    <name evidence="5" type="primary">LOC112221857</name>
</gene>
<dbReference type="Proteomes" id="UP000694402">
    <property type="component" value="Unassembled WGS sequence"/>
</dbReference>
<dbReference type="GO" id="GO:0005737">
    <property type="term" value="C:cytoplasm"/>
    <property type="evidence" value="ECO:0007669"/>
    <property type="project" value="TreeGrafter"/>
</dbReference>
<dbReference type="InterPro" id="IPR036348">
    <property type="entry name" value="WIBG_N_sf"/>
</dbReference>
<dbReference type="GO" id="GO:0035145">
    <property type="term" value="C:exon-exon junction complex"/>
    <property type="evidence" value="ECO:0007669"/>
    <property type="project" value="TreeGrafter"/>
</dbReference>
<reference evidence="6" key="1">
    <citation type="journal article" date="2018" name="PLoS ONE">
        <title>Chinook salmon (Oncorhynchus tshawytscha) genome and transcriptome.</title>
        <authorList>
            <person name="Christensen K.A."/>
            <person name="Leong J.S."/>
            <person name="Sakhrani D."/>
            <person name="Biagi C.A."/>
            <person name="Minkley D.R."/>
            <person name="Withler R.E."/>
            <person name="Rondeau E.B."/>
            <person name="Koop B.F."/>
            <person name="Devlin R.H."/>
        </authorList>
    </citation>
    <scope>NUCLEOTIDE SEQUENCE [LARGE SCALE GENOMIC DNA]</scope>
</reference>
<reference evidence="5" key="3">
    <citation type="submission" date="2025-09" db="UniProtKB">
        <authorList>
            <consortium name="Ensembl"/>
        </authorList>
    </citation>
    <scope>IDENTIFICATION</scope>
</reference>
<organism evidence="5 6">
    <name type="scientific">Oncorhynchus tshawytscha</name>
    <name type="common">Chinook salmon</name>
    <name type="synonym">Salmo tshawytscha</name>
    <dbReference type="NCBI Taxonomy" id="74940"/>
    <lineage>
        <taxon>Eukaryota</taxon>
        <taxon>Metazoa</taxon>
        <taxon>Chordata</taxon>
        <taxon>Craniata</taxon>
        <taxon>Vertebrata</taxon>
        <taxon>Euteleostomi</taxon>
        <taxon>Actinopterygii</taxon>
        <taxon>Neopterygii</taxon>
        <taxon>Teleostei</taxon>
        <taxon>Protacanthopterygii</taxon>
        <taxon>Salmoniformes</taxon>
        <taxon>Salmonidae</taxon>
        <taxon>Salmoninae</taxon>
        <taxon>Oncorhynchus</taxon>
    </lineage>
</organism>
<evidence type="ECO:0000256" key="3">
    <source>
        <dbReference type="SAM" id="MobiDB-lite"/>
    </source>
</evidence>
<dbReference type="InterPro" id="IPR015362">
    <property type="entry name" value="WIBG_mago-bd"/>
</dbReference>